<protein>
    <recommendedName>
        <fullName evidence="3">Toxin-antitoxin system HicB family antitoxin</fullName>
    </recommendedName>
</protein>
<evidence type="ECO:0008006" key="3">
    <source>
        <dbReference type="Google" id="ProtNLM"/>
    </source>
</evidence>
<keyword evidence="2" id="KW-1185">Reference proteome</keyword>
<name>A0ABS5EHL2_9PROT</name>
<organism evidence="1 2">
    <name type="scientific">Neoroseomonas terrae</name>
    <dbReference type="NCBI Taxonomy" id="424799"/>
    <lineage>
        <taxon>Bacteria</taxon>
        <taxon>Pseudomonadati</taxon>
        <taxon>Pseudomonadota</taxon>
        <taxon>Alphaproteobacteria</taxon>
        <taxon>Acetobacterales</taxon>
        <taxon>Acetobacteraceae</taxon>
        <taxon>Neoroseomonas</taxon>
    </lineage>
</organism>
<gene>
    <name evidence="1" type="ORF">GXW78_12525</name>
</gene>
<sequence>MTEVTVELPDTLAEEIGRRAAALGITTEAWVSAVVQDVAADLPEETCEGPDCWIAR</sequence>
<reference evidence="2" key="1">
    <citation type="journal article" date="2021" name="Syst. Appl. Microbiol.">
        <title>Roseomonas hellenica sp. nov., isolated from roots of wild-growing Alkanna tinctoria.</title>
        <authorList>
            <person name="Rat A."/>
            <person name="Naranjo H.D."/>
            <person name="Lebbe L."/>
            <person name="Cnockaert M."/>
            <person name="Krigas N."/>
            <person name="Grigoriadou K."/>
            <person name="Maloupa E."/>
            <person name="Willems A."/>
        </authorList>
    </citation>
    <scope>NUCLEOTIDE SEQUENCE [LARGE SCALE GENOMIC DNA]</scope>
    <source>
        <strain evidence="2">LMG 31159</strain>
    </source>
</reference>
<dbReference type="RefSeq" id="WP_211869159.1">
    <property type="nucleotide sequence ID" value="NZ_JAAEDI010000012.1"/>
</dbReference>
<accession>A0ABS5EHL2</accession>
<comment type="caution">
    <text evidence="1">The sequence shown here is derived from an EMBL/GenBank/DDBJ whole genome shotgun (WGS) entry which is preliminary data.</text>
</comment>
<evidence type="ECO:0000313" key="1">
    <source>
        <dbReference type="EMBL" id="MBR0650492.1"/>
    </source>
</evidence>
<proteinExistence type="predicted"/>
<dbReference type="Proteomes" id="UP000698752">
    <property type="component" value="Unassembled WGS sequence"/>
</dbReference>
<dbReference type="EMBL" id="JAAEDI010000012">
    <property type="protein sequence ID" value="MBR0650492.1"/>
    <property type="molecule type" value="Genomic_DNA"/>
</dbReference>
<evidence type="ECO:0000313" key="2">
    <source>
        <dbReference type="Proteomes" id="UP000698752"/>
    </source>
</evidence>